<dbReference type="PANTHER" id="PTHR47991">
    <property type="entry name" value="OXOGLUTARATE/IRON-DEPENDENT DIOXYGENASE"/>
    <property type="match status" value="1"/>
</dbReference>
<dbReference type="GO" id="GO:0046872">
    <property type="term" value="F:metal ion binding"/>
    <property type="evidence" value="ECO:0007669"/>
    <property type="project" value="UniProtKB-KW"/>
</dbReference>
<dbReference type="InterPro" id="IPR044861">
    <property type="entry name" value="IPNS-like_FE2OG_OXY"/>
</dbReference>
<comment type="caution">
    <text evidence="7">The sequence shown here is derived from an EMBL/GenBank/DDBJ whole genome shotgun (WGS) entry which is preliminary data.</text>
</comment>
<reference evidence="7" key="1">
    <citation type="journal article" date="2019" name="BMC Genomics">
        <title>A new reference genome for Sorghum bicolor reveals high levels of sequence similarity between sweet and grain genotypes: implications for the genetics of sugar metabolism.</title>
        <authorList>
            <person name="Cooper E.A."/>
            <person name="Brenton Z.W."/>
            <person name="Flinn B.S."/>
            <person name="Jenkins J."/>
            <person name="Shu S."/>
            <person name="Flowers D."/>
            <person name="Luo F."/>
            <person name="Wang Y."/>
            <person name="Xia P."/>
            <person name="Barry K."/>
            <person name="Daum C."/>
            <person name="Lipzen A."/>
            <person name="Yoshinaga Y."/>
            <person name="Schmutz J."/>
            <person name="Saski C."/>
            <person name="Vermerris W."/>
            <person name="Kresovich S."/>
        </authorList>
    </citation>
    <scope>NUCLEOTIDE SEQUENCE</scope>
</reference>
<dbReference type="OMA" id="HEGLDGH"/>
<evidence type="ECO:0000313" key="8">
    <source>
        <dbReference type="Proteomes" id="UP000807115"/>
    </source>
</evidence>
<evidence type="ECO:0000259" key="6">
    <source>
        <dbReference type="PROSITE" id="PS51471"/>
    </source>
</evidence>
<dbReference type="InterPro" id="IPR005123">
    <property type="entry name" value="Oxoglu/Fe-dep_dioxygenase_dom"/>
</dbReference>
<accession>A0A921Q2U1</accession>
<dbReference type="FunFam" id="2.60.120.330:FF:000018">
    <property type="entry name" value="2-oxoglutarate (2OG) and Fe(II)-dependent oxygenase superfamily protein"/>
    <property type="match status" value="1"/>
</dbReference>
<dbReference type="AlphaFoldDB" id="A0A921Q2U1"/>
<evidence type="ECO:0000256" key="4">
    <source>
        <dbReference type="ARBA" id="ARBA00023004"/>
    </source>
</evidence>
<evidence type="ECO:0000313" key="7">
    <source>
        <dbReference type="EMBL" id="KAG0513097.1"/>
    </source>
</evidence>
<dbReference type="InterPro" id="IPR050295">
    <property type="entry name" value="Plant_2OG-oxidoreductases"/>
</dbReference>
<reference evidence="7" key="2">
    <citation type="submission" date="2020-10" db="EMBL/GenBank/DDBJ databases">
        <authorList>
            <person name="Cooper E.A."/>
            <person name="Brenton Z.W."/>
            <person name="Flinn B.S."/>
            <person name="Jenkins J."/>
            <person name="Shu S."/>
            <person name="Flowers D."/>
            <person name="Luo F."/>
            <person name="Wang Y."/>
            <person name="Xia P."/>
            <person name="Barry K."/>
            <person name="Daum C."/>
            <person name="Lipzen A."/>
            <person name="Yoshinaga Y."/>
            <person name="Schmutz J."/>
            <person name="Saski C."/>
            <person name="Vermerris W."/>
            <person name="Kresovich S."/>
        </authorList>
    </citation>
    <scope>NUCLEOTIDE SEQUENCE</scope>
</reference>
<feature type="domain" description="Fe2OG dioxygenase" evidence="6">
    <location>
        <begin position="209"/>
        <end position="310"/>
    </location>
</feature>
<dbReference type="EMBL" id="CM027689">
    <property type="protein sequence ID" value="KAG0513097.1"/>
    <property type="molecule type" value="Genomic_DNA"/>
</dbReference>
<dbReference type="Gene3D" id="2.60.120.330">
    <property type="entry name" value="B-lactam Antibiotic, Isopenicillin N Synthase, Chain"/>
    <property type="match status" value="1"/>
</dbReference>
<dbReference type="PROSITE" id="PS51471">
    <property type="entry name" value="FE2OG_OXY"/>
    <property type="match status" value="1"/>
</dbReference>
<dbReference type="SUPFAM" id="SSF51197">
    <property type="entry name" value="Clavaminate synthase-like"/>
    <property type="match status" value="1"/>
</dbReference>
<evidence type="ECO:0000256" key="3">
    <source>
        <dbReference type="ARBA" id="ARBA00023002"/>
    </source>
</evidence>
<dbReference type="Pfam" id="PF14226">
    <property type="entry name" value="DIOX_N"/>
    <property type="match status" value="1"/>
</dbReference>
<evidence type="ECO:0000256" key="2">
    <source>
        <dbReference type="ARBA" id="ARBA00022723"/>
    </source>
</evidence>
<keyword evidence="2 5" id="KW-0479">Metal-binding</keyword>
<dbReference type="InterPro" id="IPR026992">
    <property type="entry name" value="DIOX_N"/>
</dbReference>
<dbReference type="Proteomes" id="UP000807115">
    <property type="component" value="Chromosome 10"/>
</dbReference>
<keyword evidence="3 5" id="KW-0560">Oxidoreductase</keyword>
<dbReference type="GO" id="GO:0016491">
    <property type="term" value="F:oxidoreductase activity"/>
    <property type="evidence" value="ECO:0007669"/>
    <property type="project" value="UniProtKB-KW"/>
</dbReference>
<dbReference type="Pfam" id="PF03171">
    <property type="entry name" value="2OG-FeII_Oxy"/>
    <property type="match status" value="1"/>
</dbReference>
<dbReference type="KEGG" id="sbi:8076189"/>
<sequence>MADESWRVPSLVQELAATVQEPPSRYLIPEQDRRDGQLAGAEMPEPVPTIDLQRLLASDDDYADEEATKLRSALQSWGFFLVTEHGIESSLMDSLVAASREFFRKPLQEKQAYSNLIEGKHWQLEGYGNEQVYTQDQILDWCDRLHLRVEPEDERNMDRWPGHPESFRGLLHEYSQSCKRVKDGILRATARLLELDDDDGIIGQFGDRGSINARFNYYPACPRPDLVLGVSPHNDACVLTLLLADEHVGGLQFHRDGTWYCVPPVHGRPLLVNVGGSLEIMSNGAFKSPVHRVVTNSQKERVSLAMFYATDLEKQVQPIAELVDEKHPARYKKIKYRDLMAAHYEYFSRRGRVIESLKV</sequence>
<dbReference type="OrthoDB" id="288590at2759"/>
<evidence type="ECO:0000256" key="5">
    <source>
        <dbReference type="RuleBase" id="RU003682"/>
    </source>
</evidence>
<keyword evidence="4 5" id="KW-0408">Iron</keyword>
<organism evidence="7 8">
    <name type="scientific">Sorghum bicolor</name>
    <name type="common">Sorghum</name>
    <name type="synonym">Sorghum vulgare</name>
    <dbReference type="NCBI Taxonomy" id="4558"/>
    <lineage>
        <taxon>Eukaryota</taxon>
        <taxon>Viridiplantae</taxon>
        <taxon>Streptophyta</taxon>
        <taxon>Embryophyta</taxon>
        <taxon>Tracheophyta</taxon>
        <taxon>Spermatophyta</taxon>
        <taxon>Magnoliopsida</taxon>
        <taxon>Liliopsida</taxon>
        <taxon>Poales</taxon>
        <taxon>Poaceae</taxon>
        <taxon>PACMAD clade</taxon>
        <taxon>Panicoideae</taxon>
        <taxon>Andropogonodae</taxon>
        <taxon>Andropogoneae</taxon>
        <taxon>Sorghinae</taxon>
        <taxon>Sorghum</taxon>
    </lineage>
</organism>
<proteinExistence type="inferred from homology"/>
<name>A0A921Q2U1_SORBI</name>
<dbReference type="Gramene" id="EER89306">
    <property type="protein sequence ID" value="EER89306"/>
    <property type="gene ID" value="SORBI_3010G060300"/>
</dbReference>
<comment type="similarity">
    <text evidence="1 5">Belongs to the iron/ascorbate-dependent oxidoreductase family.</text>
</comment>
<protein>
    <recommendedName>
        <fullName evidence="6">Fe2OG dioxygenase domain-containing protein</fullName>
    </recommendedName>
</protein>
<evidence type="ECO:0000256" key="1">
    <source>
        <dbReference type="ARBA" id="ARBA00008056"/>
    </source>
</evidence>
<dbReference type="InterPro" id="IPR027443">
    <property type="entry name" value="IPNS-like_sf"/>
</dbReference>
<gene>
    <name evidence="7" type="ORF">BDA96_10G071900</name>
</gene>